<feature type="domain" description="PAC" evidence="10">
    <location>
        <begin position="323"/>
        <end position="382"/>
    </location>
</feature>
<dbReference type="FunFam" id="3.30.565.10:FF:000006">
    <property type="entry name" value="Sensor histidine kinase WalK"/>
    <property type="match status" value="1"/>
</dbReference>
<dbReference type="InterPro" id="IPR035965">
    <property type="entry name" value="PAS-like_dom_sf"/>
</dbReference>
<dbReference type="SMART" id="SM00388">
    <property type="entry name" value="HisKA"/>
    <property type="match status" value="1"/>
</dbReference>
<dbReference type="InterPro" id="IPR005467">
    <property type="entry name" value="His_kinase_dom"/>
</dbReference>
<comment type="catalytic activity">
    <reaction evidence="1">
        <text>ATP + protein L-histidine = ADP + protein N-phospho-L-histidine.</text>
        <dbReference type="EC" id="2.7.13.3"/>
    </reaction>
</comment>
<feature type="modified residue" description="4-aspartylphosphate" evidence="6">
    <location>
        <position position="681"/>
    </location>
</feature>
<dbReference type="SUPFAM" id="SSF55785">
    <property type="entry name" value="PYP-like sensor domain (PAS domain)"/>
    <property type="match status" value="3"/>
</dbReference>
<dbReference type="PANTHER" id="PTHR43547:SF2">
    <property type="entry name" value="HYBRID SIGNAL TRANSDUCTION HISTIDINE KINASE C"/>
    <property type="match status" value="1"/>
</dbReference>
<dbReference type="Pfam" id="PF00072">
    <property type="entry name" value="Response_reg"/>
    <property type="match status" value="1"/>
</dbReference>
<dbReference type="OrthoDB" id="226486at2"/>
<dbReference type="NCBIfam" id="TIGR00229">
    <property type="entry name" value="sensory_box"/>
    <property type="match status" value="2"/>
</dbReference>
<dbReference type="EMBL" id="QNRK01000032">
    <property type="protein sequence ID" value="RBP06262.1"/>
    <property type="molecule type" value="Genomic_DNA"/>
</dbReference>
<feature type="domain" description="PAS" evidence="9">
    <location>
        <begin position="122"/>
        <end position="194"/>
    </location>
</feature>
<dbReference type="SMART" id="SM00086">
    <property type="entry name" value="PAC"/>
    <property type="match status" value="3"/>
</dbReference>
<dbReference type="Pfam" id="PF08447">
    <property type="entry name" value="PAS_3"/>
    <property type="match status" value="2"/>
</dbReference>
<dbReference type="InterPro" id="IPR011006">
    <property type="entry name" value="CheY-like_superfamily"/>
</dbReference>
<dbReference type="PROSITE" id="PS50110">
    <property type="entry name" value="RESPONSE_REGULATORY"/>
    <property type="match status" value="1"/>
</dbReference>
<feature type="domain" description="Histidine kinase" evidence="7">
    <location>
        <begin position="393"/>
        <end position="610"/>
    </location>
</feature>
<dbReference type="InterPro" id="IPR001789">
    <property type="entry name" value="Sig_transdc_resp-reg_receiver"/>
</dbReference>
<sequence length="759" mass="83567">MVDTAKDELWVVRWTTDGAGAASFDETWSDLTGQTPSEASPCGWLDAIHPEDAPAAADELRACLAQRTAFRHAARVRLRNGSYRWMLGAGAPRFDALGFVGFAGAILDIHHSRAARRALSDKEEKLRLALAAAEMGTFVWDLEQERCERDARMLELFGRPPDGSLSLNSAIERDLHPEDRQRFADALARARDPAGDGRLCEDVRVPWPDGTIRWLQISARVRFSEQPRRPVRMVGTAIDVTAREKAKDAIRESEERLSLAHERMAAALRASPVVAFEHDRELRFIWIQNPAPDFRPEDVVGKTVSEVIESPEDARPVIAIKQRVLETGVPARQDLQIPFRGVARWYDLIVQPRRNASGEIVGLLCTATDITEHKRAEESLQEADRRKDQFLAVLGHELRNPLASIQNGVSTLRLGNGPADPDTAGRIIDLMARQAAHLGRLVDDLLDVSRINRDKIELRREPVDIGFAVREALETTRPQRDDKRLRVDVTLPAEPLTVTGDPTRLSQVVTNLIHNAIKYTDDDGSIRIRVEREDEHALVTVADNGVGIAPEILPRVFDLFMQADPAPMSGLGIGLMLSKRLVELHGGTIEANSPGLHQGSVFTVRLPLQSQTPESSVPGDEGNHDGADMGVKVLVIDDNRDVADSFATLLRSFRVPVRVAYSGKAGVAAAADFGPDIAFIDIRMPGIDGYETARRIRALPLAHRPTLVALSGLARREGEETAEAARAAGFDLHINKPASVETIRDVIARNAATTVSPSW</sequence>
<dbReference type="Gene3D" id="1.10.287.130">
    <property type="match status" value="1"/>
</dbReference>
<evidence type="ECO:0000256" key="3">
    <source>
        <dbReference type="ARBA" id="ARBA00022553"/>
    </source>
</evidence>
<dbReference type="InterPro" id="IPR004358">
    <property type="entry name" value="Sig_transdc_His_kin-like_C"/>
</dbReference>
<comment type="caution">
    <text evidence="11">The sequence shown here is derived from an EMBL/GenBank/DDBJ whole genome shotgun (WGS) entry which is preliminary data.</text>
</comment>
<dbReference type="Gene3D" id="3.30.450.20">
    <property type="entry name" value="PAS domain"/>
    <property type="match status" value="3"/>
</dbReference>
<dbReference type="InterPro" id="IPR000014">
    <property type="entry name" value="PAS"/>
</dbReference>
<keyword evidence="4" id="KW-0808">Transferase</keyword>
<feature type="domain" description="Response regulatory" evidence="8">
    <location>
        <begin position="632"/>
        <end position="751"/>
    </location>
</feature>
<dbReference type="InterPro" id="IPR003594">
    <property type="entry name" value="HATPase_dom"/>
</dbReference>
<evidence type="ECO:0000259" key="7">
    <source>
        <dbReference type="PROSITE" id="PS50109"/>
    </source>
</evidence>
<dbReference type="PROSITE" id="PS50112">
    <property type="entry name" value="PAS"/>
    <property type="match status" value="1"/>
</dbReference>
<dbReference type="SUPFAM" id="SSF52172">
    <property type="entry name" value="CheY-like"/>
    <property type="match status" value="1"/>
</dbReference>
<evidence type="ECO:0000256" key="4">
    <source>
        <dbReference type="ARBA" id="ARBA00022679"/>
    </source>
</evidence>
<dbReference type="PRINTS" id="PR00344">
    <property type="entry name" value="BCTRLSENSOR"/>
</dbReference>
<evidence type="ECO:0000259" key="8">
    <source>
        <dbReference type="PROSITE" id="PS50110"/>
    </source>
</evidence>
<dbReference type="InterPro" id="IPR013655">
    <property type="entry name" value="PAS_fold_3"/>
</dbReference>
<feature type="domain" description="PAC" evidence="10">
    <location>
        <begin position="199"/>
        <end position="252"/>
    </location>
</feature>
<evidence type="ECO:0000259" key="9">
    <source>
        <dbReference type="PROSITE" id="PS50112"/>
    </source>
</evidence>
<dbReference type="PANTHER" id="PTHR43547">
    <property type="entry name" value="TWO-COMPONENT HISTIDINE KINASE"/>
    <property type="match status" value="1"/>
</dbReference>
<evidence type="ECO:0000256" key="2">
    <source>
        <dbReference type="ARBA" id="ARBA00012438"/>
    </source>
</evidence>
<dbReference type="Proteomes" id="UP000253529">
    <property type="component" value="Unassembled WGS sequence"/>
</dbReference>
<reference evidence="11 12" key="1">
    <citation type="submission" date="2018-06" db="EMBL/GenBank/DDBJ databases">
        <title>Genomic Encyclopedia of Type Strains, Phase IV (KMG-IV): sequencing the most valuable type-strain genomes for metagenomic binning, comparative biology and taxonomic classification.</title>
        <authorList>
            <person name="Goeker M."/>
        </authorList>
    </citation>
    <scope>NUCLEOTIDE SEQUENCE [LARGE SCALE GENOMIC DNA]</scope>
    <source>
        <strain evidence="11 12">DSM 24875</strain>
    </source>
</reference>
<evidence type="ECO:0000259" key="10">
    <source>
        <dbReference type="PROSITE" id="PS50113"/>
    </source>
</evidence>
<evidence type="ECO:0000256" key="6">
    <source>
        <dbReference type="PROSITE-ProRule" id="PRU00169"/>
    </source>
</evidence>
<evidence type="ECO:0000313" key="12">
    <source>
        <dbReference type="Proteomes" id="UP000253529"/>
    </source>
</evidence>
<dbReference type="InterPro" id="IPR000700">
    <property type="entry name" value="PAS-assoc_C"/>
</dbReference>
<keyword evidence="5" id="KW-0418">Kinase</keyword>
<dbReference type="GO" id="GO:0000155">
    <property type="term" value="F:phosphorelay sensor kinase activity"/>
    <property type="evidence" value="ECO:0007669"/>
    <property type="project" value="InterPro"/>
</dbReference>
<dbReference type="Pfam" id="PF02518">
    <property type="entry name" value="HATPase_c"/>
    <property type="match status" value="1"/>
</dbReference>
<dbReference type="PROSITE" id="PS50113">
    <property type="entry name" value="PAC"/>
    <property type="match status" value="2"/>
</dbReference>
<dbReference type="SUPFAM" id="SSF55874">
    <property type="entry name" value="ATPase domain of HSP90 chaperone/DNA topoisomerase II/histidine kinase"/>
    <property type="match status" value="1"/>
</dbReference>
<dbReference type="Gene3D" id="3.30.565.10">
    <property type="entry name" value="Histidine kinase-like ATPase, C-terminal domain"/>
    <property type="match status" value="1"/>
</dbReference>
<dbReference type="PROSITE" id="PS50109">
    <property type="entry name" value="HIS_KIN"/>
    <property type="match status" value="1"/>
</dbReference>
<organism evidence="11 12">
    <name type="scientific">Roseiarcus fermentans</name>
    <dbReference type="NCBI Taxonomy" id="1473586"/>
    <lineage>
        <taxon>Bacteria</taxon>
        <taxon>Pseudomonadati</taxon>
        <taxon>Pseudomonadota</taxon>
        <taxon>Alphaproteobacteria</taxon>
        <taxon>Hyphomicrobiales</taxon>
        <taxon>Roseiarcaceae</taxon>
        <taxon>Roseiarcus</taxon>
    </lineage>
</organism>
<dbReference type="InterPro" id="IPR036890">
    <property type="entry name" value="HATPase_C_sf"/>
</dbReference>
<dbReference type="SUPFAM" id="SSF47384">
    <property type="entry name" value="Homodimeric domain of signal transducing histidine kinase"/>
    <property type="match status" value="1"/>
</dbReference>
<protein>
    <recommendedName>
        <fullName evidence="2">histidine kinase</fullName>
        <ecNumber evidence="2">2.7.13.3</ecNumber>
    </recommendedName>
</protein>
<evidence type="ECO:0000256" key="1">
    <source>
        <dbReference type="ARBA" id="ARBA00000085"/>
    </source>
</evidence>
<dbReference type="SMART" id="SM00387">
    <property type="entry name" value="HATPase_c"/>
    <property type="match status" value="1"/>
</dbReference>
<dbReference type="InterPro" id="IPR013656">
    <property type="entry name" value="PAS_4"/>
</dbReference>
<gene>
    <name evidence="11" type="ORF">DFR50_13240</name>
</gene>
<dbReference type="SMART" id="SM00091">
    <property type="entry name" value="PAS"/>
    <property type="match status" value="2"/>
</dbReference>
<dbReference type="CDD" id="cd00082">
    <property type="entry name" value="HisKA"/>
    <property type="match status" value="1"/>
</dbReference>
<dbReference type="AlphaFoldDB" id="A0A366EV56"/>
<dbReference type="CDD" id="cd00130">
    <property type="entry name" value="PAS"/>
    <property type="match status" value="3"/>
</dbReference>
<dbReference type="Gene3D" id="3.40.50.2300">
    <property type="match status" value="1"/>
</dbReference>
<proteinExistence type="predicted"/>
<accession>A0A366EV56</accession>
<keyword evidence="3 6" id="KW-0597">Phosphoprotein</keyword>
<dbReference type="InterPro" id="IPR003661">
    <property type="entry name" value="HisK_dim/P_dom"/>
</dbReference>
<dbReference type="InterPro" id="IPR036097">
    <property type="entry name" value="HisK_dim/P_sf"/>
</dbReference>
<dbReference type="SMART" id="SM00448">
    <property type="entry name" value="REC"/>
    <property type="match status" value="1"/>
</dbReference>
<dbReference type="CDD" id="cd00075">
    <property type="entry name" value="HATPase"/>
    <property type="match status" value="1"/>
</dbReference>
<dbReference type="RefSeq" id="WP_113891682.1">
    <property type="nucleotide sequence ID" value="NZ_QNRK01000032.1"/>
</dbReference>
<dbReference type="InterPro" id="IPR001610">
    <property type="entry name" value="PAC"/>
</dbReference>
<dbReference type="Pfam" id="PF00512">
    <property type="entry name" value="HisKA"/>
    <property type="match status" value="1"/>
</dbReference>
<dbReference type="Pfam" id="PF08448">
    <property type="entry name" value="PAS_4"/>
    <property type="match status" value="1"/>
</dbReference>
<evidence type="ECO:0000256" key="5">
    <source>
        <dbReference type="ARBA" id="ARBA00022777"/>
    </source>
</evidence>
<dbReference type="Gene3D" id="2.10.70.100">
    <property type="match status" value="1"/>
</dbReference>
<evidence type="ECO:0000313" key="11">
    <source>
        <dbReference type="EMBL" id="RBP06262.1"/>
    </source>
</evidence>
<dbReference type="EC" id="2.7.13.3" evidence="2"/>
<name>A0A366EV56_9HYPH</name>
<keyword evidence="12" id="KW-1185">Reference proteome</keyword>